<evidence type="ECO:0000256" key="4">
    <source>
        <dbReference type="SAM" id="MobiDB-lite"/>
    </source>
</evidence>
<evidence type="ECO:0000256" key="1">
    <source>
        <dbReference type="ARBA" id="ARBA00005771"/>
    </source>
</evidence>
<proteinExistence type="inferred from homology"/>
<accession>A0A6V7Q343</accession>
<dbReference type="Gene3D" id="3.40.50.300">
    <property type="entry name" value="P-loop containing nucleotide triphosphate hydrolases"/>
    <property type="match status" value="1"/>
</dbReference>
<evidence type="ECO:0000256" key="2">
    <source>
        <dbReference type="ARBA" id="ARBA00022679"/>
    </source>
</evidence>
<feature type="domain" description="Sulfotransferase" evidence="5">
    <location>
        <begin position="61"/>
        <end position="329"/>
    </location>
</feature>
<dbReference type="Pfam" id="PF00685">
    <property type="entry name" value="Sulfotransfer_1"/>
    <property type="match status" value="1"/>
</dbReference>
<feature type="compositionally biased region" description="Polar residues" evidence="4">
    <location>
        <begin position="10"/>
        <end position="20"/>
    </location>
</feature>
<evidence type="ECO:0000313" key="6">
    <source>
        <dbReference type="EMBL" id="CAD1837418.1"/>
    </source>
</evidence>
<dbReference type="GO" id="GO:0008146">
    <property type="term" value="F:sulfotransferase activity"/>
    <property type="evidence" value="ECO:0007669"/>
    <property type="project" value="InterPro"/>
</dbReference>
<comment type="similarity">
    <text evidence="1 3">Belongs to the sulfotransferase 1 family.</text>
</comment>
<reference evidence="6" key="1">
    <citation type="submission" date="2020-07" db="EMBL/GenBank/DDBJ databases">
        <authorList>
            <person name="Lin J."/>
        </authorList>
    </citation>
    <scope>NUCLEOTIDE SEQUENCE</scope>
</reference>
<protein>
    <recommendedName>
        <fullName evidence="3">Sulfotransferase</fullName>
        <ecNumber evidence="3">2.8.2.-</ecNumber>
    </recommendedName>
</protein>
<name>A0A6V7Q343_ANACO</name>
<dbReference type="EMBL" id="LR862132">
    <property type="protein sequence ID" value="CAD1837418.1"/>
    <property type="molecule type" value="Genomic_DNA"/>
</dbReference>
<sequence>MASIVPQPEENPNISKSNNHSVSLQRQEGWTEALLLHENFWFPEFVIPRIPDIRRHFVACPTDIIISTFPRSGTIWLKSLLYAIIHRSRHALGDPNHPILTRSSHDLVPFLESPSNHSPTTTIIDILRNLDALPSPRLISTHLSYSLLPPSVADSGCRLVYLCCDPKDNFVSIWHFIKKVIVPKEVELDKAFQMYCEGSSPFGPVWEHNIQYWRASKELADKILFLTYEEVTAAPAATSRRLAEFVGHPFTADEEKQNLVEEIVGLCSIERMKSSAGNGTGAAKVSEQITVPNAAFLRKGTVGDWSNYLSPEMGEKLDSIVEEKLRGTGLTFQRS</sequence>
<organism evidence="6">
    <name type="scientific">Ananas comosus var. bracteatus</name>
    <name type="common">red pineapple</name>
    <dbReference type="NCBI Taxonomy" id="296719"/>
    <lineage>
        <taxon>Eukaryota</taxon>
        <taxon>Viridiplantae</taxon>
        <taxon>Streptophyta</taxon>
        <taxon>Embryophyta</taxon>
        <taxon>Tracheophyta</taxon>
        <taxon>Spermatophyta</taxon>
        <taxon>Magnoliopsida</taxon>
        <taxon>Liliopsida</taxon>
        <taxon>Poales</taxon>
        <taxon>Bromeliaceae</taxon>
        <taxon>Bromelioideae</taxon>
        <taxon>Ananas</taxon>
    </lineage>
</organism>
<evidence type="ECO:0000259" key="5">
    <source>
        <dbReference type="Pfam" id="PF00685"/>
    </source>
</evidence>
<dbReference type="EC" id="2.8.2.-" evidence="3"/>
<dbReference type="InterPro" id="IPR027417">
    <property type="entry name" value="P-loop_NTPase"/>
</dbReference>
<feature type="region of interest" description="Disordered" evidence="4">
    <location>
        <begin position="1"/>
        <end position="20"/>
    </location>
</feature>
<evidence type="ECO:0000256" key="3">
    <source>
        <dbReference type="RuleBase" id="RU361155"/>
    </source>
</evidence>
<dbReference type="SUPFAM" id="SSF52540">
    <property type="entry name" value="P-loop containing nucleoside triphosphate hydrolases"/>
    <property type="match status" value="1"/>
</dbReference>
<dbReference type="InterPro" id="IPR000863">
    <property type="entry name" value="Sulfotransferase_dom"/>
</dbReference>
<keyword evidence="2 3" id="KW-0808">Transferase</keyword>
<dbReference type="AlphaFoldDB" id="A0A6V7Q343"/>
<gene>
    <name evidence="6" type="ORF">CB5_LOCUS20629</name>
</gene>
<dbReference type="PANTHER" id="PTHR11783">
    <property type="entry name" value="SULFOTRANSFERASE SULT"/>
    <property type="match status" value="1"/>
</dbReference>